<sequence length="101" mass="11752">MQGGLSPKPLEVPMESSSVIPYKFHLFSIFYKGCSPSCYQSLYYSVSSGKVQVNNQEYIWKLHHSTWHVIVVAWFFPMTHPSKITICFPVSPNIYLYFPWP</sequence>
<name>A0A0A9EQH8_ARUDO</name>
<accession>A0A0A9EQH8</accession>
<reference evidence="1" key="1">
    <citation type="submission" date="2014-09" db="EMBL/GenBank/DDBJ databases">
        <authorList>
            <person name="Magalhaes I.L.F."/>
            <person name="Oliveira U."/>
            <person name="Santos F.R."/>
            <person name="Vidigal T.H.D.A."/>
            <person name="Brescovit A.D."/>
            <person name="Santos A.J."/>
        </authorList>
    </citation>
    <scope>NUCLEOTIDE SEQUENCE</scope>
    <source>
        <tissue evidence="1">Shoot tissue taken approximately 20 cm above the soil surface</tissue>
    </source>
</reference>
<reference evidence="1" key="2">
    <citation type="journal article" date="2015" name="Data Brief">
        <title>Shoot transcriptome of the giant reed, Arundo donax.</title>
        <authorList>
            <person name="Barrero R.A."/>
            <person name="Guerrero F.D."/>
            <person name="Moolhuijzen P."/>
            <person name="Goolsby J.A."/>
            <person name="Tidwell J."/>
            <person name="Bellgard S.E."/>
            <person name="Bellgard M.I."/>
        </authorList>
    </citation>
    <scope>NUCLEOTIDE SEQUENCE</scope>
    <source>
        <tissue evidence="1">Shoot tissue taken approximately 20 cm above the soil surface</tissue>
    </source>
</reference>
<dbReference type="EMBL" id="GBRH01195534">
    <property type="protein sequence ID" value="JAE02362.1"/>
    <property type="molecule type" value="Transcribed_RNA"/>
</dbReference>
<proteinExistence type="predicted"/>
<protein>
    <submittedName>
        <fullName evidence="1">Uncharacterized protein</fullName>
    </submittedName>
</protein>
<dbReference type="AlphaFoldDB" id="A0A0A9EQH8"/>
<organism evidence="1">
    <name type="scientific">Arundo donax</name>
    <name type="common">Giant reed</name>
    <name type="synonym">Donax arundinaceus</name>
    <dbReference type="NCBI Taxonomy" id="35708"/>
    <lineage>
        <taxon>Eukaryota</taxon>
        <taxon>Viridiplantae</taxon>
        <taxon>Streptophyta</taxon>
        <taxon>Embryophyta</taxon>
        <taxon>Tracheophyta</taxon>
        <taxon>Spermatophyta</taxon>
        <taxon>Magnoliopsida</taxon>
        <taxon>Liliopsida</taxon>
        <taxon>Poales</taxon>
        <taxon>Poaceae</taxon>
        <taxon>PACMAD clade</taxon>
        <taxon>Arundinoideae</taxon>
        <taxon>Arundineae</taxon>
        <taxon>Arundo</taxon>
    </lineage>
</organism>
<evidence type="ECO:0000313" key="1">
    <source>
        <dbReference type="EMBL" id="JAE02362.1"/>
    </source>
</evidence>